<organism evidence="1 2">
    <name type="scientific">Candidatus Muproteobacteria bacterium RBG_19FT_COMBO_61_10</name>
    <dbReference type="NCBI Taxonomy" id="1817761"/>
    <lineage>
        <taxon>Bacteria</taxon>
        <taxon>Pseudomonadati</taxon>
        <taxon>Pseudomonadota</taxon>
        <taxon>Candidatus Muproteobacteria</taxon>
    </lineage>
</organism>
<evidence type="ECO:0000313" key="2">
    <source>
        <dbReference type="Proteomes" id="UP000177950"/>
    </source>
</evidence>
<accession>A0A1F6UFL6</accession>
<sequence length="65" mass="7539">MSNTYYEAINKMEKSKVDAEYINGWACGFLHNPKREEQRLNEAYEAGYQDGAAKKADNFTSWVKK</sequence>
<comment type="caution">
    <text evidence="1">The sequence shown here is derived from an EMBL/GenBank/DDBJ whole genome shotgun (WGS) entry which is preliminary data.</text>
</comment>
<dbReference type="Proteomes" id="UP000177950">
    <property type="component" value="Unassembled WGS sequence"/>
</dbReference>
<gene>
    <name evidence="1" type="ORF">A2V58_02370</name>
</gene>
<name>A0A1F6UFL6_9PROT</name>
<proteinExistence type="predicted"/>
<protein>
    <submittedName>
        <fullName evidence="1">Uncharacterized protein</fullName>
    </submittedName>
</protein>
<dbReference type="AlphaFoldDB" id="A0A1F6UFL6"/>
<reference evidence="1 2" key="1">
    <citation type="journal article" date="2016" name="Nat. Commun.">
        <title>Thousands of microbial genomes shed light on interconnected biogeochemical processes in an aquifer system.</title>
        <authorList>
            <person name="Anantharaman K."/>
            <person name="Brown C.T."/>
            <person name="Hug L.A."/>
            <person name="Sharon I."/>
            <person name="Castelle C.J."/>
            <person name="Probst A.J."/>
            <person name="Thomas B.C."/>
            <person name="Singh A."/>
            <person name="Wilkins M.J."/>
            <person name="Karaoz U."/>
            <person name="Brodie E.L."/>
            <person name="Williams K.H."/>
            <person name="Hubbard S.S."/>
            <person name="Banfield J.F."/>
        </authorList>
    </citation>
    <scope>NUCLEOTIDE SEQUENCE [LARGE SCALE GENOMIC DNA]</scope>
</reference>
<dbReference type="EMBL" id="MFSV01000196">
    <property type="protein sequence ID" value="OGI56187.1"/>
    <property type="molecule type" value="Genomic_DNA"/>
</dbReference>
<evidence type="ECO:0000313" key="1">
    <source>
        <dbReference type="EMBL" id="OGI56187.1"/>
    </source>
</evidence>